<keyword evidence="4" id="KW-1185">Reference proteome</keyword>
<evidence type="ECO:0000313" key="3">
    <source>
        <dbReference type="EMBL" id="KAF2107032.1"/>
    </source>
</evidence>
<dbReference type="AlphaFoldDB" id="A0A6A5YII5"/>
<evidence type="ECO:0000313" key="4">
    <source>
        <dbReference type="Proteomes" id="UP000799770"/>
    </source>
</evidence>
<name>A0A6A5YII5_9PLEO</name>
<proteinExistence type="predicted"/>
<feature type="region of interest" description="Disordered" evidence="2">
    <location>
        <begin position="162"/>
        <end position="293"/>
    </location>
</feature>
<evidence type="ECO:0000256" key="1">
    <source>
        <dbReference type="SAM" id="Coils"/>
    </source>
</evidence>
<feature type="compositionally biased region" description="Basic and acidic residues" evidence="2">
    <location>
        <begin position="182"/>
        <end position="293"/>
    </location>
</feature>
<sequence>MGINTTTAYTSFYHSPTEQRKKKFWDPTTVLDIINPSRGCLTCVGYAPTCGRRCRNPINQSNRTSAFQLLDDLSYIDVSTEDIKPKLNKLAQLTLCLRYHQNQRSDMVEQWSRKIHQTSQTWSMSSSDATIDREQLLDQMQELKERLARLQKQVDDANQFTFTTPAGQRYRTHPNPQPALEDQAKKRREQEARQATERERQQQARETRAREEKEEKRREEQQRREEEAAKVRQAREAREREEVEEKKREETRRREEQEAENRKAREREEFNERVRQRAERAKKDHERKAKEQAENEREEWDKVWLQYVLRWDELKKQDVKATSLELRELIPWPVKSGSWRGVSGPAVEEFFRQGPSPDTTAEKLFQFMKMECLRWHADRIPRMFGVLKDEKLGGLFNIVAQVAIKLRAEAAERRER</sequence>
<gene>
    <name evidence="3" type="ORF">BDV96DRAFT_606842</name>
</gene>
<evidence type="ECO:0000256" key="2">
    <source>
        <dbReference type="SAM" id="MobiDB-lite"/>
    </source>
</evidence>
<feature type="coiled-coil region" evidence="1">
    <location>
        <begin position="126"/>
        <end position="160"/>
    </location>
</feature>
<dbReference type="Proteomes" id="UP000799770">
    <property type="component" value="Unassembled WGS sequence"/>
</dbReference>
<reference evidence="3" key="1">
    <citation type="journal article" date="2020" name="Stud. Mycol.">
        <title>101 Dothideomycetes genomes: a test case for predicting lifestyles and emergence of pathogens.</title>
        <authorList>
            <person name="Haridas S."/>
            <person name="Albert R."/>
            <person name="Binder M."/>
            <person name="Bloem J."/>
            <person name="Labutti K."/>
            <person name="Salamov A."/>
            <person name="Andreopoulos B."/>
            <person name="Baker S."/>
            <person name="Barry K."/>
            <person name="Bills G."/>
            <person name="Bluhm B."/>
            <person name="Cannon C."/>
            <person name="Castanera R."/>
            <person name="Culley D."/>
            <person name="Daum C."/>
            <person name="Ezra D."/>
            <person name="Gonzalez J."/>
            <person name="Henrissat B."/>
            <person name="Kuo A."/>
            <person name="Liang C."/>
            <person name="Lipzen A."/>
            <person name="Lutzoni F."/>
            <person name="Magnuson J."/>
            <person name="Mondo S."/>
            <person name="Nolan M."/>
            <person name="Ohm R."/>
            <person name="Pangilinan J."/>
            <person name="Park H.-J."/>
            <person name="Ramirez L."/>
            <person name="Alfaro M."/>
            <person name="Sun H."/>
            <person name="Tritt A."/>
            <person name="Yoshinaga Y."/>
            <person name="Zwiers L.-H."/>
            <person name="Turgeon B."/>
            <person name="Goodwin S."/>
            <person name="Spatafora J."/>
            <person name="Crous P."/>
            <person name="Grigoriev I."/>
        </authorList>
    </citation>
    <scope>NUCLEOTIDE SEQUENCE</scope>
    <source>
        <strain evidence="3">CBS 627.86</strain>
    </source>
</reference>
<organism evidence="3 4">
    <name type="scientific">Lophiotrema nucula</name>
    <dbReference type="NCBI Taxonomy" id="690887"/>
    <lineage>
        <taxon>Eukaryota</taxon>
        <taxon>Fungi</taxon>
        <taxon>Dikarya</taxon>
        <taxon>Ascomycota</taxon>
        <taxon>Pezizomycotina</taxon>
        <taxon>Dothideomycetes</taxon>
        <taxon>Pleosporomycetidae</taxon>
        <taxon>Pleosporales</taxon>
        <taxon>Lophiotremataceae</taxon>
        <taxon>Lophiotrema</taxon>
    </lineage>
</organism>
<dbReference type="EMBL" id="ML977357">
    <property type="protein sequence ID" value="KAF2107032.1"/>
    <property type="molecule type" value="Genomic_DNA"/>
</dbReference>
<protein>
    <submittedName>
        <fullName evidence="3">Uncharacterized protein</fullName>
    </submittedName>
</protein>
<dbReference type="OrthoDB" id="8062037at2759"/>
<accession>A0A6A5YII5</accession>
<keyword evidence="1" id="KW-0175">Coiled coil</keyword>